<gene>
    <name evidence="1" type="ORF">rCG_57918</name>
</gene>
<evidence type="ECO:0000313" key="1">
    <source>
        <dbReference type="EMBL" id="EDL95778.1"/>
    </source>
</evidence>
<dbReference type="EMBL" id="CH473975">
    <property type="protein sequence ID" value="EDL95778.1"/>
    <property type="molecule type" value="Genomic_DNA"/>
</dbReference>
<evidence type="ECO:0000313" key="2">
    <source>
        <dbReference type="Proteomes" id="UP000234681"/>
    </source>
</evidence>
<dbReference type="AlphaFoldDB" id="A6J5A5"/>
<feature type="non-terminal residue" evidence="1">
    <location>
        <position position="61"/>
    </location>
</feature>
<dbReference type="Proteomes" id="UP000234681">
    <property type="component" value="Chromosome 8"/>
</dbReference>
<sequence length="61" mass="6526">MEYAQVLSYPGGDLGPRAAEGASGCHWCSLMLGAGFWFRSIACMKPRVGSSLEGCTHGECW</sequence>
<name>A6J5A5_RAT</name>
<accession>A6J5A5</accession>
<proteinExistence type="predicted"/>
<reference evidence="2" key="1">
    <citation type="submission" date="2005-09" db="EMBL/GenBank/DDBJ databases">
        <authorList>
            <person name="Mural R.J."/>
            <person name="Li P.W."/>
            <person name="Adams M.D."/>
            <person name="Amanatides P.G."/>
            <person name="Baden-Tillson H."/>
            <person name="Barnstead M."/>
            <person name="Chin S.H."/>
            <person name="Dew I."/>
            <person name="Evans C.A."/>
            <person name="Ferriera S."/>
            <person name="Flanigan M."/>
            <person name="Fosler C."/>
            <person name="Glodek A."/>
            <person name="Gu Z."/>
            <person name="Holt R.A."/>
            <person name="Jennings D."/>
            <person name="Kraft C.L."/>
            <person name="Lu F."/>
            <person name="Nguyen T."/>
            <person name="Nusskern D.R."/>
            <person name="Pfannkoch C.M."/>
            <person name="Sitter C."/>
            <person name="Sutton G.G."/>
            <person name="Venter J.C."/>
            <person name="Wang Z."/>
            <person name="Woodage T."/>
            <person name="Zheng X.H."/>
            <person name="Zhong F."/>
        </authorList>
    </citation>
    <scope>NUCLEOTIDE SEQUENCE [LARGE SCALE GENOMIC DNA]</scope>
    <source>
        <strain>BN</strain>
        <strain evidence="2">Sprague-Dawley</strain>
    </source>
</reference>
<protein>
    <submittedName>
        <fullName evidence="1">RCG57918</fullName>
    </submittedName>
</protein>
<organism evidence="1 2">
    <name type="scientific">Rattus norvegicus</name>
    <name type="common">Rat</name>
    <dbReference type="NCBI Taxonomy" id="10116"/>
    <lineage>
        <taxon>Eukaryota</taxon>
        <taxon>Metazoa</taxon>
        <taxon>Chordata</taxon>
        <taxon>Craniata</taxon>
        <taxon>Vertebrata</taxon>
        <taxon>Euteleostomi</taxon>
        <taxon>Mammalia</taxon>
        <taxon>Eutheria</taxon>
        <taxon>Euarchontoglires</taxon>
        <taxon>Glires</taxon>
        <taxon>Rodentia</taxon>
        <taxon>Myomorpha</taxon>
        <taxon>Muroidea</taxon>
        <taxon>Muridae</taxon>
        <taxon>Murinae</taxon>
        <taxon>Rattus</taxon>
    </lineage>
</organism>